<dbReference type="EMBL" id="CAJOBC010003231">
    <property type="protein sequence ID" value="CAF3773415.1"/>
    <property type="molecule type" value="Genomic_DNA"/>
</dbReference>
<evidence type="ECO:0000313" key="6">
    <source>
        <dbReference type="EMBL" id="CAF4248709.1"/>
    </source>
</evidence>
<dbReference type="Gene3D" id="1.25.40.20">
    <property type="entry name" value="Ankyrin repeat-containing domain"/>
    <property type="match status" value="1"/>
</dbReference>
<evidence type="ECO:0000256" key="1">
    <source>
        <dbReference type="PROSITE-ProRule" id="PRU00023"/>
    </source>
</evidence>
<organism evidence="3 7">
    <name type="scientific">Didymodactylos carnosus</name>
    <dbReference type="NCBI Taxonomy" id="1234261"/>
    <lineage>
        <taxon>Eukaryota</taxon>
        <taxon>Metazoa</taxon>
        <taxon>Spiralia</taxon>
        <taxon>Gnathifera</taxon>
        <taxon>Rotifera</taxon>
        <taxon>Eurotatoria</taxon>
        <taxon>Bdelloidea</taxon>
        <taxon>Philodinida</taxon>
        <taxon>Philodinidae</taxon>
        <taxon>Didymodactylos</taxon>
    </lineage>
</organism>
<evidence type="ECO:0000313" key="3">
    <source>
        <dbReference type="EMBL" id="CAF1002041.1"/>
    </source>
</evidence>
<dbReference type="InterPro" id="IPR002110">
    <property type="entry name" value="Ankyrin_rpt"/>
</dbReference>
<dbReference type="PROSITE" id="PS50297">
    <property type="entry name" value="ANK_REP_REGION"/>
    <property type="match status" value="2"/>
</dbReference>
<gene>
    <name evidence="3" type="ORF">GPM918_LOCUS13811</name>
    <name evidence="4" type="ORF">OVA965_LOCUS34970</name>
    <name evidence="5" type="ORF">SRO942_LOCUS13808</name>
    <name evidence="6" type="ORF">TMI583_LOCUS35927</name>
</gene>
<evidence type="ECO:0000256" key="2">
    <source>
        <dbReference type="SAM" id="Phobius"/>
    </source>
</evidence>
<evidence type="ECO:0000313" key="5">
    <source>
        <dbReference type="EMBL" id="CAF3773415.1"/>
    </source>
</evidence>
<dbReference type="EMBL" id="CAJOBA010051811">
    <property type="protein sequence ID" value="CAF4248709.1"/>
    <property type="molecule type" value="Genomic_DNA"/>
</dbReference>
<keyword evidence="1" id="KW-0040">ANK repeat</keyword>
<accession>A0A814GWG3</accession>
<dbReference type="InterPro" id="IPR052391">
    <property type="entry name" value="E3_Ligase-Neurotoxin"/>
</dbReference>
<dbReference type="SMART" id="SM00248">
    <property type="entry name" value="ANK"/>
    <property type="match status" value="5"/>
</dbReference>
<dbReference type="OrthoDB" id="194358at2759"/>
<dbReference type="PANTHER" id="PTHR24133:SF40">
    <property type="entry name" value="ANKYRIN REPEAT DOMAIN 44"/>
    <property type="match status" value="1"/>
</dbReference>
<dbReference type="Proteomes" id="UP000663829">
    <property type="component" value="Unassembled WGS sequence"/>
</dbReference>
<dbReference type="EMBL" id="CAJNOK010029955">
    <property type="protein sequence ID" value="CAF1454410.1"/>
    <property type="molecule type" value="Genomic_DNA"/>
</dbReference>
<comment type="caution">
    <text evidence="3">The sequence shown here is derived from an EMBL/GenBank/DDBJ whole genome shotgun (WGS) entry which is preliminary data.</text>
</comment>
<dbReference type="Pfam" id="PF12796">
    <property type="entry name" value="Ank_2"/>
    <property type="match status" value="2"/>
</dbReference>
<keyword evidence="7" id="KW-1185">Reference proteome</keyword>
<dbReference type="SUPFAM" id="SSF48403">
    <property type="entry name" value="Ankyrin repeat"/>
    <property type="match status" value="1"/>
</dbReference>
<evidence type="ECO:0000313" key="4">
    <source>
        <dbReference type="EMBL" id="CAF1454410.1"/>
    </source>
</evidence>
<keyword evidence="2" id="KW-0472">Membrane</keyword>
<evidence type="ECO:0000313" key="7">
    <source>
        <dbReference type="Proteomes" id="UP000663829"/>
    </source>
</evidence>
<dbReference type="EMBL" id="CAJNOQ010003232">
    <property type="protein sequence ID" value="CAF1002041.1"/>
    <property type="molecule type" value="Genomic_DNA"/>
</dbReference>
<dbReference type="InterPro" id="IPR036770">
    <property type="entry name" value="Ankyrin_rpt-contain_sf"/>
</dbReference>
<name>A0A814GWG3_9BILA</name>
<dbReference type="Proteomes" id="UP000677228">
    <property type="component" value="Unassembled WGS sequence"/>
</dbReference>
<protein>
    <recommendedName>
        <fullName evidence="8">Ankyrin repeat, SAM and basic leucine zipper domain-containing protein 1</fullName>
    </recommendedName>
</protein>
<feature type="transmembrane region" description="Helical" evidence="2">
    <location>
        <begin position="405"/>
        <end position="429"/>
    </location>
</feature>
<feature type="repeat" description="ANK" evidence="1">
    <location>
        <begin position="222"/>
        <end position="254"/>
    </location>
</feature>
<reference evidence="3" key="1">
    <citation type="submission" date="2021-02" db="EMBL/GenBank/DDBJ databases">
        <authorList>
            <person name="Nowell W R."/>
        </authorList>
    </citation>
    <scope>NUCLEOTIDE SEQUENCE</scope>
</reference>
<dbReference type="Proteomes" id="UP000681722">
    <property type="component" value="Unassembled WGS sequence"/>
</dbReference>
<dbReference type="Proteomes" id="UP000682733">
    <property type="component" value="Unassembled WGS sequence"/>
</dbReference>
<feature type="repeat" description="ANK" evidence="1">
    <location>
        <begin position="189"/>
        <end position="221"/>
    </location>
</feature>
<sequence>MTLIQNGSSHLLSSKRSVLDVINGDIHSDTSSNSSSDSEETRDIRRLNSRLLVTKLSESSLPQSTKNNSSTTDIEHCIKLAIDKGDIATLSQLYKENKINVEQRFTCGWNSLIYASYTCQLKTVKYLIEQNGANINGGINQEFSPLMACCMSTHSRCKSTITSIAQHQYLCCKYLLNHGAQVEPNTASFTTTPLMYASRFGHSHLIQLLIDHGADLNRRDEKGWCPLLMATQHGHLDIVKQLVRNGAETKIKTNQGLTAQDIAKHLQFTNIYTYLTQEEETLDQAVPNETSICSSPSELELFLDIIELDYLKSLFINKYSTLDDLFTVDLDSLIENITDCQKLKLALQKIDLPCQSEKQCEANLELEEINRDIKRIETNVAQIAQLTKNHKTRDMMMHRFFHNHFIQIHSTAVVTVTAFTAIIGCFLFIKRKKMI</sequence>
<dbReference type="AlphaFoldDB" id="A0A814GWG3"/>
<keyword evidence="2" id="KW-0812">Transmembrane</keyword>
<dbReference type="PANTHER" id="PTHR24133">
    <property type="entry name" value="ANKYRIN DOMAIN-CONTAINING"/>
    <property type="match status" value="1"/>
</dbReference>
<dbReference type="PROSITE" id="PS50088">
    <property type="entry name" value="ANK_REPEAT"/>
    <property type="match status" value="2"/>
</dbReference>
<evidence type="ECO:0008006" key="8">
    <source>
        <dbReference type="Google" id="ProtNLM"/>
    </source>
</evidence>
<keyword evidence="2" id="KW-1133">Transmembrane helix</keyword>
<proteinExistence type="predicted"/>